<dbReference type="Proteomes" id="UP000004671">
    <property type="component" value="Chromosome"/>
</dbReference>
<dbReference type="HOGENOM" id="CLU_1064290_0_0_0"/>
<dbReference type="STRING" id="880073.Cabys_1991"/>
<dbReference type="EMBL" id="CM001402">
    <property type="protein sequence ID" value="EHO42719.1"/>
    <property type="molecule type" value="Genomic_DNA"/>
</dbReference>
<name>H1XTV2_CALAY</name>
<reference evidence="3 4" key="1">
    <citation type="submission" date="2011-09" db="EMBL/GenBank/DDBJ databases">
        <title>The permanent draft genome of Caldithrix abyssi DSM 13497.</title>
        <authorList>
            <consortium name="US DOE Joint Genome Institute (JGI-PGF)"/>
            <person name="Lucas S."/>
            <person name="Han J."/>
            <person name="Lapidus A."/>
            <person name="Bruce D."/>
            <person name="Goodwin L."/>
            <person name="Pitluck S."/>
            <person name="Peters L."/>
            <person name="Kyrpides N."/>
            <person name="Mavromatis K."/>
            <person name="Ivanova N."/>
            <person name="Mikhailova N."/>
            <person name="Chertkov O."/>
            <person name="Detter J.C."/>
            <person name="Tapia R."/>
            <person name="Han C."/>
            <person name="Land M."/>
            <person name="Hauser L."/>
            <person name="Markowitz V."/>
            <person name="Cheng J.-F."/>
            <person name="Hugenholtz P."/>
            <person name="Woyke T."/>
            <person name="Wu D."/>
            <person name="Spring S."/>
            <person name="Brambilla E."/>
            <person name="Klenk H.-P."/>
            <person name="Eisen J.A."/>
        </authorList>
    </citation>
    <scope>NUCLEOTIDE SEQUENCE [LARGE SCALE GENOMIC DNA]</scope>
    <source>
        <strain evidence="3 4">DSM 13497</strain>
    </source>
</reference>
<evidence type="ECO:0000313" key="3">
    <source>
        <dbReference type="EMBL" id="EHO42719.1"/>
    </source>
</evidence>
<dbReference type="EMBL" id="CP018099">
    <property type="protein sequence ID" value="APF18740.1"/>
    <property type="molecule type" value="Genomic_DNA"/>
</dbReference>
<proteinExistence type="predicted"/>
<organism evidence="3 4">
    <name type="scientific">Caldithrix abyssi DSM 13497</name>
    <dbReference type="NCBI Taxonomy" id="880073"/>
    <lineage>
        <taxon>Bacteria</taxon>
        <taxon>Pseudomonadati</taxon>
        <taxon>Calditrichota</taxon>
        <taxon>Calditrichia</taxon>
        <taxon>Calditrichales</taxon>
        <taxon>Calditrichaceae</taxon>
        <taxon>Caldithrix</taxon>
    </lineage>
</organism>
<evidence type="ECO:0000256" key="1">
    <source>
        <dbReference type="SAM" id="SignalP"/>
    </source>
</evidence>
<dbReference type="Proteomes" id="UP000183868">
    <property type="component" value="Chromosome"/>
</dbReference>
<keyword evidence="4" id="KW-1185">Reference proteome</keyword>
<dbReference type="RefSeq" id="WP_006930074.1">
    <property type="nucleotide sequence ID" value="NZ_CM001402.1"/>
</dbReference>
<dbReference type="InterPro" id="IPR025737">
    <property type="entry name" value="FApF"/>
</dbReference>
<reference evidence="2 5" key="2">
    <citation type="submission" date="2016-11" db="EMBL/GenBank/DDBJ databases">
        <title>Genomic analysis of Caldithrix abyssi and proposal of a novel bacterial phylum Caldithrichaeota.</title>
        <authorList>
            <person name="Kublanov I."/>
            <person name="Sigalova O."/>
            <person name="Gavrilov S."/>
            <person name="Lebedinsky A."/>
            <person name="Ivanova N."/>
            <person name="Daum C."/>
            <person name="Reddy T."/>
            <person name="Klenk H.P."/>
            <person name="Goker M."/>
            <person name="Reva O."/>
            <person name="Miroshnichenko M."/>
            <person name="Kyprides N."/>
            <person name="Woyke T."/>
            <person name="Gelfand M."/>
        </authorList>
    </citation>
    <scope>NUCLEOTIDE SEQUENCE [LARGE SCALE GENOMIC DNA]</scope>
    <source>
        <strain evidence="2 5">LF13</strain>
    </source>
</reference>
<sequence precursor="true">MKNLILWFSLLFIFSFNSLFAQYYDAISIDRPGQSNTYTTLKKMRFQIESGFTYTVDKNFPGNENLEMVKMQMASTTLRFGLTKKFELRLGSQFTYQREKILDQKSSISSIEGLNLGAKLRVLESKGIIPDGALLMTVGLPVGSKELISDKVEPGATFIGSHPLSEAARFEYNAGFTYRNADFMEYFYSLVLSVNFSEQTSAFIEVARTDPAKGEALSVFDFGISVLTSRTVIFDIYGGKGLNKEAPDWFISVGGGIRLPR</sequence>
<accession>H1XTV2</accession>
<keyword evidence="1" id="KW-0732">Signal</keyword>
<dbReference type="KEGG" id="caby:Cabys_1991"/>
<dbReference type="InParanoid" id="H1XTV2"/>
<protein>
    <submittedName>
        <fullName evidence="2">MetA-pathway of phenol degradation</fullName>
    </submittedName>
</protein>
<evidence type="ECO:0000313" key="4">
    <source>
        <dbReference type="Proteomes" id="UP000004671"/>
    </source>
</evidence>
<dbReference type="PaxDb" id="880073-Calab_3113"/>
<evidence type="ECO:0000313" key="5">
    <source>
        <dbReference type="Proteomes" id="UP000183868"/>
    </source>
</evidence>
<dbReference type="Pfam" id="PF13557">
    <property type="entry name" value="Phenol_MetA_deg"/>
    <property type="match status" value="1"/>
</dbReference>
<dbReference type="OrthoDB" id="1014491at2"/>
<feature type="signal peptide" evidence="1">
    <location>
        <begin position="1"/>
        <end position="21"/>
    </location>
</feature>
<evidence type="ECO:0000313" key="2">
    <source>
        <dbReference type="EMBL" id="APF18740.1"/>
    </source>
</evidence>
<dbReference type="AlphaFoldDB" id="H1XTV2"/>
<feature type="chain" id="PRO_5010834629" evidence="1">
    <location>
        <begin position="22"/>
        <end position="261"/>
    </location>
</feature>
<gene>
    <name evidence="2" type="ORF">Cabys_1991</name>
    <name evidence="3" type="ORF">Calab_3113</name>
</gene>